<dbReference type="Proteomes" id="UP000316727">
    <property type="component" value="Unassembled WGS sequence"/>
</dbReference>
<dbReference type="RefSeq" id="WP_140621607.1">
    <property type="nucleotide sequence ID" value="NZ_VFRQ01000005.1"/>
</dbReference>
<dbReference type="EMBL" id="VFRQ01000005">
    <property type="protein sequence ID" value="TPE43984.1"/>
    <property type="molecule type" value="Genomic_DNA"/>
</dbReference>
<evidence type="ECO:0000313" key="1">
    <source>
        <dbReference type="EMBL" id="TPE43984.1"/>
    </source>
</evidence>
<sequence>MGSKRRRLGIEAPAAGWYVLKDAGAVVEIKGGNYSDTLNGVDTRSTTGAIKIAKWGQDNQLPQRMLKLVGQNHLKPQLIKTDRDFLLGTRLGLFRKVTDKGKVIFEPTEVPEMEDWAEMVELDKFMRGITYNYSYFNNYFAGVSLSSKKKVENLVNWDATEVRAEIIMNNQRRIEHYYLHPTWRNVKADDVSKVKAFDRRDPFRHHEFIYHGRDWTPGQPYYDVAAWWGTAEWTEVSNLIPIFHKNGLKNGYNIKYHIKIPLNYFDQFKTEKEKRAEEYRLAEQMNNMLSGVENPDKTFVSKYGTEPGTGKAMPGWTIEPIENKMSDDAYSKVNDQANIAHASGHGIDPSLAGIDTGGKMGGSGSEKRISAQNHIAYRTPTPRKILLEILHICNKINGFDRDIVWGFEDAQVTTLDVNPTGTQNVKINQ</sequence>
<accession>A0A501W7C9</accession>
<evidence type="ECO:0008006" key="3">
    <source>
        <dbReference type="Google" id="ProtNLM"/>
    </source>
</evidence>
<gene>
    <name evidence="1" type="ORF">FJM65_11200</name>
</gene>
<organism evidence="1 2">
    <name type="scientific">Pontibacter mangrovi</name>
    <dbReference type="NCBI Taxonomy" id="2589816"/>
    <lineage>
        <taxon>Bacteria</taxon>
        <taxon>Pseudomonadati</taxon>
        <taxon>Bacteroidota</taxon>
        <taxon>Cytophagia</taxon>
        <taxon>Cytophagales</taxon>
        <taxon>Hymenobacteraceae</taxon>
        <taxon>Pontibacter</taxon>
    </lineage>
</organism>
<reference evidence="1 2" key="1">
    <citation type="submission" date="2019-06" db="EMBL/GenBank/DDBJ databases">
        <title>A novel bacterium of genus Pontibacter, isolated from marine sediment.</title>
        <authorList>
            <person name="Huang H."/>
            <person name="Mo K."/>
            <person name="Hu Y."/>
        </authorList>
    </citation>
    <scope>NUCLEOTIDE SEQUENCE [LARGE SCALE GENOMIC DNA]</scope>
    <source>
        <strain evidence="1 2">HB172049</strain>
    </source>
</reference>
<proteinExistence type="predicted"/>
<name>A0A501W7C9_9BACT</name>
<keyword evidence="2" id="KW-1185">Reference proteome</keyword>
<dbReference type="AlphaFoldDB" id="A0A501W7C9"/>
<comment type="caution">
    <text evidence="1">The sequence shown here is derived from an EMBL/GenBank/DDBJ whole genome shotgun (WGS) entry which is preliminary data.</text>
</comment>
<evidence type="ECO:0000313" key="2">
    <source>
        <dbReference type="Proteomes" id="UP000316727"/>
    </source>
</evidence>
<protein>
    <recommendedName>
        <fullName evidence="3">Phage portal protein</fullName>
    </recommendedName>
</protein>
<dbReference type="OrthoDB" id="671786at2"/>